<dbReference type="InterPro" id="IPR013783">
    <property type="entry name" value="Ig-like_fold"/>
</dbReference>
<name>A0A0S8GD76_UNCW3</name>
<gene>
    <name evidence="1" type="ORF">AMJ87_08090</name>
</gene>
<protein>
    <recommendedName>
        <fullName evidence="3">Fibronectin type-III domain-containing protein</fullName>
    </recommendedName>
</protein>
<evidence type="ECO:0000313" key="1">
    <source>
        <dbReference type="EMBL" id="KPK70943.1"/>
    </source>
</evidence>
<proteinExistence type="predicted"/>
<feature type="non-terminal residue" evidence="1">
    <location>
        <position position="1"/>
    </location>
</feature>
<evidence type="ECO:0008006" key="3">
    <source>
        <dbReference type="Google" id="ProtNLM"/>
    </source>
</evidence>
<comment type="caution">
    <text evidence="1">The sequence shown here is derived from an EMBL/GenBank/DDBJ whole genome shotgun (WGS) entry which is preliminary data.</text>
</comment>
<sequence>TPVEDALVCCYIPNQTPPMHVTDHTNGSGTAVLSVSPATSDDTMYVTVTKNNFLPYEGYALVVDAIPATPYITQVQKQSANAHIIWTQVTSDEIGNPLTVDHYVIYRSTAPDFIPGPSDSIGTSAYPETTYTDVGALNGSDSYYYLVKAVSAAARKSEKSNMGYVFPADVNENTTVTDKNRVQRTVP</sequence>
<accession>A0A0S8GD76</accession>
<reference evidence="1 2" key="1">
    <citation type="journal article" date="2015" name="Microbiome">
        <title>Genomic resolution of linkages in carbon, nitrogen, and sulfur cycling among widespread estuary sediment bacteria.</title>
        <authorList>
            <person name="Baker B.J."/>
            <person name="Lazar C.S."/>
            <person name="Teske A.P."/>
            <person name="Dick G.J."/>
        </authorList>
    </citation>
    <scope>NUCLEOTIDE SEQUENCE [LARGE SCALE GENOMIC DNA]</scope>
    <source>
        <strain evidence="1">SM23_60</strain>
    </source>
</reference>
<dbReference type="AlphaFoldDB" id="A0A0S8GD76"/>
<dbReference type="Proteomes" id="UP000051096">
    <property type="component" value="Unassembled WGS sequence"/>
</dbReference>
<evidence type="ECO:0000313" key="2">
    <source>
        <dbReference type="Proteomes" id="UP000051096"/>
    </source>
</evidence>
<dbReference type="EMBL" id="LJUO01000077">
    <property type="protein sequence ID" value="KPK70943.1"/>
    <property type="molecule type" value="Genomic_DNA"/>
</dbReference>
<dbReference type="Gene3D" id="2.60.40.10">
    <property type="entry name" value="Immunoglobulins"/>
    <property type="match status" value="2"/>
</dbReference>
<organism evidence="1 2">
    <name type="scientific">candidate division WOR_3 bacterium SM23_60</name>
    <dbReference type="NCBI Taxonomy" id="1703780"/>
    <lineage>
        <taxon>Bacteria</taxon>
        <taxon>Bacteria division WOR-3</taxon>
    </lineage>
</organism>